<dbReference type="PANTHER" id="PTHR37984">
    <property type="entry name" value="PROTEIN CBG26694"/>
    <property type="match status" value="1"/>
</dbReference>
<feature type="domain" description="Integrase catalytic" evidence="1">
    <location>
        <begin position="1"/>
        <end position="84"/>
    </location>
</feature>
<dbReference type="GO" id="GO:0003676">
    <property type="term" value="F:nucleic acid binding"/>
    <property type="evidence" value="ECO:0007669"/>
    <property type="project" value="InterPro"/>
</dbReference>
<proteinExistence type="predicted"/>
<dbReference type="Gene3D" id="3.30.420.10">
    <property type="entry name" value="Ribonuclease H-like superfamily/Ribonuclease H"/>
    <property type="match status" value="1"/>
</dbReference>
<accession>A0A1I7W778</accession>
<dbReference type="GO" id="GO:0015074">
    <property type="term" value="P:DNA integration"/>
    <property type="evidence" value="ECO:0007669"/>
    <property type="project" value="InterPro"/>
</dbReference>
<dbReference type="Proteomes" id="UP000095283">
    <property type="component" value="Unplaced"/>
</dbReference>
<sequence>MLKDIAMTIKHCASCQRRKNPTHTTVRTIVDRVIARQGVSENLVTDQGSNFTSHLFKNAMKLLGINHSMSTPYHHQCDNWDENLQLITHAYNSSESSITQNSPFYLTYGRQPNSPFTTAIQAPVRQYRDEDDYIAQLTEDLQTAWRLNNKIIEDQKKRYDLRNHARASNAFPACSAKTL</sequence>
<dbReference type="PROSITE" id="PS50994">
    <property type="entry name" value="INTEGRASE"/>
    <property type="match status" value="1"/>
</dbReference>
<organism evidence="2 3">
    <name type="scientific">Heterorhabditis bacteriophora</name>
    <name type="common">Entomopathogenic nematode worm</name>
    <dbReference type="NCBI Taxonomy" id="37862"/>
    <lineage>
        <taxon>Eukaryota</taxon>
        <taxon>Metazoa</taxon>
        <taxon>Ecdysozoa</taxon>
        <taxon>Nematoda</taxon>
        <taxon>Chromadorea</taxon>
        <taxon>Rhabditida</taxon>
        <taxon>Rhabditina</taxon>
        <taxon>Rhabditomorpha</taxon>
        <taxon>Strongyloidea</taxon>
        <taxon>Heterorhabditidae</taxon>
        <taxon>Heterorhabditis</taxon>
    </lineage>
</organism>
<keyword evidence="2" id="KW-1185">Reference proteome</keyword>
<dbReference type="InterPro" id="IPR012337">
    <property type="entry name" value="RNaseH-like_sf"/>
</dbReference>
<evidence type="ECO:0000259" key="1">
    <source>
        <dbReference type="PROSITE" id="PS50994"/>
    </source>
</evidence>
<protein>
    <submittedName>
        <fullName evidence="3">Integrase catalytic domain-containing protein</fullName>
    </submittedName>
</protein>
<name>A0A1I7W778_HETBA</name>
<dbReference type="AlphaFoldDB" id="A0A1I7W778"/>
<dbReference type="SUPFAM" id="SSF53098">
    <property type="entry name" value="Ribonuclease H-like"/>
    <property type="match status" value="1"/>
</dbReference>
<reference evidence="3" key="1">
    <citation type="submission" date="2016-11" db="UniProtKB">
        <authorList>
            <consortium name="WormBaseParasite"/>
        </authorList>
    </citation>
    <scope>IDENTIFICATION</scope>
</reference>
<evidence type="ECO:0000313" key="3">
    <source>
        <dbReference type="WBParaSite" id="Hba_00463"/>
    </source>
</evidence>
<evidence type="ECO:0000313" key="2">
    <source>
        <dbReference type="Proteomes" id="UP000095283"/>
    </source>
</evidence>
<dbReference type="InterPro" id="IPR001584">
    <property type="entry name" value="Integrase_cat-core"/>
</dbReference>
<dbReference type="WBParaSite" id="Hba_00463">
    <property type="protein sequence ID" value="Hba_00463"/>
    <property type="gene ID" value="Hba_00463"/>
</dbReference>
<dbReference type="Pfam" id="PF00665">
    <property type="entry name" value="rve"/>
    <property type="match status" value="1"/>
</dbReference>
<dbReference type="InterPro" id="IPR050951">
    <property type="entry name" value="Retrovirus_Pol_polyprotein"/>
</dbReference>
<dbReference type="PANTHER" id="PTHR37984:SF5">
    <property type="entry name" value="PROTEIN NYNRIN-LIKE"/>
    <property type="match status" value="1"/>
</dbReference>
<dbReference type="InterPro" id="IPR036397">
    <property type="entry name" value="RNaseH_sf"/>
</dbReference>